<dbReference type="SUPFAM" id="SSF88874">
    <property type="entry name" value="Receptor-binding domain of short tail fibre protein gp12"/>
    <property type="match status" value="1"/>
</dbReference>
<reference evidence="2 3" key="1">
    <citation type="submission" date="2019-08" db="EMBL/GenBank/DDBJ databases">
        <title>In-depth cultivation of the pig gut microbiome towards novel bacterial diversity and tailored functional studies.</title>
        <authorList>
            <person name="Wylensek D."/>
            <person name="Hitch T.C.A."/>
            <person name="Clavel T."/>
        </authorList>
    </citation>
    <scope>NUCLEOTIDE SEQUENCE [LARGE SCALE GENOMIC DNA]</scope>
    <source>
        <strain evidence="2 3">WCA-693-APC-5D-A</strain>
    </source>
</reference>
<name>A0A6I2UKA4_9FIRM</name>
<dbReference type="Proteomes" id="UP000433181">
    <property type="component" value="Unassembled WGS sequence"/>
</dbReference>
<keyword evidence="3" id="KW-1185">Reference proteome</keyword>
<organism evidence="2 3">
    <name type="scientific">Anaerovibrio slackiae</name>
    <dbReference type="NCBI Taxonomy" id="2652309"/>
    <lineage>
        <taxon>Bacteria</taxon>
        <taxon>Bacillati</taxon>
        <taxon>Bacillota</taxon>
        <taxon>Negativicutes</taxon>
        <taxon>Selenomonadales</taxon>
        <taxon>Selenomonadaceae</taxon>
        <taxon>Anaerovibrio</taxon>
    </lineage>
</organism>
<sequence>MNIIIILASQGSNTLPVGSILWWYSYNIPDGYLLCNGQSTSNYPKLAEIVGANVPNLLGKFIYAAGDDEVLGTVAQSSSFTMTFDGNFPHMRIGANEPDDGHLSGYLATPIAGADGHAVNAIVVGNRTFYGQYKPMHIACYPIIKAQ</sequence>
<dbReference type="Pfam" id="PF07484">
    <property type="entry name" value="Collar"/>
    <property type="match status" value="1"/>
</dbReference>
<dbReference type="AlphaFoldDB" id="A0A6I2UKA4"/>
<dbReference type="Gene3D" id="3.90.1340.10">
    <property type="entry name" value="Phage tail collar domain"/>
    <property type="match status" value="1"/>
</dbReference>
<dbReference type="InterPro" id="IPR037053">
    <property type="entry name" value="Phage_tail_collar_dom_sf"/>
</dbReference>
<evidence type="ECO:0000259" key="1">
    <source>
        <dbReference type="Pfam" id="PF07484"/>
    </source>
</evidence>
<protein>
    <submittedName>
        <fullName evidence="2">Tail fiber protein</fullName>
    </submittedName>
</protein>
<dbReference type="EMBL" id="VUNR01000059">
    <property type="protein sequence ID" value="MSU10089.1"/>
    <property type="molecule type" value="Genomic_DNA"/>
</dbReference>
<dbReference type="InterPro" id="IPR011083">
    <property type="entry name" value="Phage_tail_collar_dom"/>
</dbReference>
<proteinExistence type="predicted"/>
<gene>
    <name evidence="2" type="ORF">FYJ84_14165</name>
</gene>
<comment type="caution">
    <text evidence="2">The sequence shown here is derived from an EMBL/GenBank/DDBJ whole genome shotgun (WGS) entry which is preliminary data.</text>
</comment>
<evidence type="ECO:0000313" key="2">
    <source>
        <dbReference type="EMBL" id="MSU10089.1"/>
    </source>
</evidence>
<evidence type="ECO:0000313" key="3">
    <source>
        <dbReference type="Proteomes" id="UP000433181"/>
    </source>
</evidence>
<feature type="domain" description="Phage tail collar" evidence="1">
    <location>
        <begin position="18"/>
        <end position="62"/>
    </location>
</feature>
<accession>A0A6I2UKA4</accession>